<dbReference type="AlphaFoldDB" id="A0A2Z2EWT3"/>
<dbReference type="GO" id="GO:0009289">
    <property type="term" value="C:pilus"/>
    <property type="evidence" value="ECO:0007669"/>
    <property type="project" value="InterPro"/>
</dbReference>
<dbReference type="PANTHER" id="PTHR33420">
    <property type="entry name" value="FIMBRIAL SUBUNIT ELFA-RELATED"/>
    <property type="match status" value="1"/>
</dbReference>
<reference evidence="3" key="1">
    <citation type="journal article" date="2017" name="Microb. Genom.">
        <title>Diversity, virulence, and antimicrobial resistance of the KPC-producing Klebsiella pneumoniae ST307 clone.</title>
        <authorList>
            <person name="Villa L."/>
            <person name="Feudi C."/>
            <person name="Fortini D."/>
            <person name="Brisse S."/>
            <person name="Passet V."/>
            <person name="Bonura C."/>
            <person name="Endimiani A."/>
            <person name="Mammina C."/>
            <person name="Ocampo A.M."/>
            <person name="Jimenez J.N."/>
            <person name="Doumith M."/>
            <person name="Woodford N."/>
            <person name="Hopkins K."/>
            <person name="Carattoli A."/>
        </authorList>
    </citation>
    <scope>NUCLEOTIDE SEQUENCE</scope>
    <source>
        <strain evidence="3">48</strain>
    </source>
</reference>
<dbReference type="InterPro" id="IPR050263">
    <property type="entry name" value="Bact_Fimbrial_Adh_Pro"/>
</dbReference>
<feature type="domain" description="Fimbrial-type adhesion" evidence="2">
    <location>
        <begin position="42"/>
        <end position="188"/>
    </location>
</feature>
<sequence>MGQTFIKEKVKMKLNKIVMALVLAFSTVSGAQAADQGHGKVTFTGSIIDAPCSITPQSIDQTVDLGQISKEALLSGGKSTPRNFSIGLENCSFGSPATKNKVQVTFTGMESAAKNGLLGITGTAKGASVAITQADGQIIKLGVPTKEQVLQDGNNTLSFAAYLQGDGDSTNVVTEGEFQAVTDFTLAYN</sequence>
<name>A0A2Z2EWT3_KLEPN</name>
<feature type="chain" id="PRO_5016239823" evidence="1">
    <location>
        <begin position="34"/>
        <end position="189"/>
    </location>
</feature>
<proteinExistence type="predicted"/>
<dbReference type="SUPFAM" id="SSF49401">
    <property type="entry name" value="Bacterial adhesins"/>
    <property type="match status" value="1"/>
</dbReference>
<protein>
    <submittedName>
        <fullName evidence="3">Fimbrial A protein</fullName>
    </submittedName>
</protein>
<dbReference type="InterPro" id="IPR000259">
    <property type="entry name" value="Adhesion_dom_fimbrial"/>
</dbReference>
<dbReference type="PANTHER" id="PTHR33420:SF26">
    <property type="entry name" value="FIMBRIAL SUBUNIT"/>
    <property type="match status" value="1"/>
</dbReference>
<feature type="signal peptide" evidence="1">
    <location>
        <begin position="1"/>
        <end position="33"/>
    </location>
</feature>
<dbReference type="InterPro" id="IPR036937">
    <property type="entry name" value="Adhesion_dom_fimbrial_sf"/>
</dbReference>
<evidence type="ECO:0000259" key="2">
    <source>
        <dbReference type="Pfam" id="PF00419"/>
    </source>
</evidence>
<keyword evidence="1" id="KW-0732">Signal</keyword>
<organism evidence="3">
    <name type="scientific">Klebsiella pneumoniae</name>
    <dbReference type="NCBI Taxonomy" id="573"/>
    <lineage>
        <taxon>Bacteria</taxon>
        <taxon>Pseudomonadati</taxon>
        <taxon>Pseudomonadota</taxon>
        <taxon>Gammaproteobacteria</taxon>
        <taxon>Enterobacterales</taxon>
        <taxon>Enterobacteriaceae</taxon>
        <taxon>Klebsiella/Raoultella group</taxon>
        <taxon>Klebsiella</taxon>
        <taxon>Klebsiella pneumoniae complex</taxon>
    </lineage>
</organism>
<dbReference type="InterPro" id="IPR008966">
    <property type="entry name" value="Adhesion_dom_sf"/>
</dbReference>
<evidence type="ECO:0000313" key="3">
    <source>
        <dbReference type="EMBL" id="AQT28291.1"/>
    </source>
</evidence>
<dbReference type="Pfam" id="PF00419">
    <property type="entry name" value="Fimbrial"/>
    <property type="match status" value="1"/>
</dbReference>
<dbReference type="EMBL" id="KY271409">
    <property type="protein sequence ID" value="AQT28291.1"/>
    <property type="molecule type" value="Genomic_DNA"/>
</dbReference>
<evidence type="ECO:0000256" key="1">
    <source>
        <dbReference type="SAM" id="SignalP"/>
    </source>
</evidence>
<dbReference type="GO" id="GO:0043709">
    <property type="term" value="P:cell adhesion involved in single-species biofilm formation"/>
    <property type="evidence" value="ECO:0007669"/>
    <property type="project" value="TreeGrafter"/>
</dbReference>
<dbReference type="Gene3D" id="2.60.40.1090">
    <property type="entry name" value="Fimbrial-type adhesion domain"/>
    <property type="match status" value="1"/>
</dbReference>
<accession>A0A2Z2EWT3</accession>